<dbReference type="PANTHER" id="PTHR24189">
    <property type="entry name" value="MYOTROPHIN"/>
    <property type="match status" value="1"/>
</dbReference>
<dbReference type="InterPro" id="IPR050745">
    <property type="entry name" value="Multifunctional_regulatory"/>
</dbReference>
<dbReference type="Gene3D" id="3.40.50.1460">
    <property type="match status" value="1"/>
</dbReference>
<keyword evidence="2" id="KW-0040">ANK repeat</keyword>
<accession>X0U6P8</accession>
<dbReference type="Pfam" id="PF12796">
    <property type="entry name" value="Ank_2"/>
    <property type="match status" value="2"/>
</dbReference>
<evidence type="ECO:0000256" key="1">
    <source>
        <dbReference type="ARBA" id="ARBA00022737"/>
    </source>
</evidence>
<dbReference type="InterPro" id="IPR001309">
    <property type="entry name" value="Pept_C14_p20"/>
</dbReference>
<dbReference type="InterPro" id="IPR036770">
    <property type="entry name" value="Ankyrin_rpt-contain_sf"/>
</dbReference>
<dbReference type="GO" id="GO:0006508">
    <property type="term" value="P:proteolysis"/>
    <property type="evidence" value="ECO:0007669"/>
    <property type="project" value="InterPro"/>
</dbReference>
<dbReference type="PROSITE" id="PS50208">
    <property type="entry name" value="CASPASE_P20"/>
    <property type="match status" value="1"/>
</dbReference>
<organism evidence="4">
    <name type="scientific">marine sediment metagenome</name>
    <dbReference type="NCBI Taxonomy" id="412755"/>
    <lineage>
        <taxon>unclassified sequences</taxon>
        <taxon>metagenomes</taxon>
        <taxon>ecological metagenomes</taxon>
    </lineage>
</organism>
<gene>
    <name evidence="4" type="ORF">S01H1_09507</name>
</gene>
<dbReference type="SUPFAM" id="SSF48403">
    <property type="entry name" value="Ankyrin repeat"/>
    <property type="match status" value="1"/>
</dbReference>
<evidence type="ECO:0000256" key="2">
    <source>
        <dbReference type="ARBA" id="ARBA00023043"/>
    </source>
</evidence>
<protein>
    <recommendedName>
        <fullName evidence="3">Caspase family p20 domain-containing protein</fullName>
    </recommendedName>
</protein>
<feature type="domain" description="Caspase family p20" evidence="3">
    <location>
        <begin position="341"/>
        <end position="413"/>
    </location>
</feature>
<dbReference type="InterPro" id="IPR002110">
    <property type="entry name" value="Ankyrin_rpt"/>
</dbReference>
<comment type="caution">
    <text evidence="4">The sequence shown here is derived from an EMBL/GenBank/DDBJ whole genome shotgun (WGS) entry which is preliminary data.</text>
</comment>
<evidence type="ECO:0000259" key="3">
    <source>
        <dbReference type="PROSITE" id="PS50208"/>
    </source>
</evidence>
<dbReference type="PRINTS" id="PR01415">
    <property type="entry name" value="ANKYRIN"/>
</dbReference>
<dbReference type="InterPro" id="IPR029030">
    <property type="entry name" value="Caspase-like_dom_sf"/>
</dbReference>
<dbReference type="GO" id="GO:0004197">
    <property type="term" value="F:cysteine-type endopeptidase activity"/>
    <property type="evidence" value="ECO:0007669"/>
    <property type="project" value="InterPro"/>
</dbReference>
<sequence length="427" mass="47550">MQYGDLDHIKSIIRKDSTKINEKNEDGNALLHIAVHEGDIDIAQYLVFQGAAVNVKDNLDQTPLQIAMHEGNVELAKYLISQGADVDTKNFFSETTPLHTAVDKGSIEIAKLLVLQGANINAKNIEQESPLYIAVKRGRLEIAKYLASQGADLNTRDRRGKYLLHEAVSLGDLEQVKFLISKGVDINAKDKNDSCPLHDAAERGNLEVTEYLISHGANVNAKGAWESVFLCRNPGHFGKTLDWTPLHVAVHQGHLEVVEFLISQGADVNAKNNEDETAMVLAKKRDHKEIVTLLSSSEELAQLSKARKTIEKTSVKKPPPKEFTKSKPFPYQDLDFGHYYALVIGNNNYQNLPKLVSAKNDAQEVAKTLKNLYGFSVELLIDASRSDILLSLINLRNNLSDQDNLIIYYAGHGWLDKEADEGYWLPT</sequence>
<dbReference type="Pfam" id="PF00656">
    <property type="entry name" value="Peptidase_C14"/>
    <property type="match status" value="1"/>
</dbReference>
<dbReference type="PROSITE" id="PS50297">
    <property type="entry name" value="ANK_REP_REGION"/>
    <property type="match status" value="7"/>
</dbReference>
<dbReference type="AlphaFoldDB" id="X0U6P8"/>
<feature type="non-terminal residue" evidence="4">
    <location>
        <position position="427"/>
    </location>
</feature>
<dbReference type="Pfam" id="PF00023">
    <property type="entry name" value="Ank"/>
    <property type="match status" value="2"/>
</dbReference>
<dbReference type="SMART" id="SM00248">
    <property type="entry name" value="ANK"/>
    <property type="match status" value="7"/>
</dbReference>
<dbReference type="InterPro" id="IPR011600">
    <property type="entry name" value="Pept_C14_caspase"/>
</dbReference>
<keyword evidence="1" id="KW-0677">Repeat</keyword>
<dbReference type="Gene3D" id="1.25.40.20">
    <property type="entry name" value="Ankyrin repeat-containing domain"/>
    <property type="match status" value="3"/>
</dbReference>
<dbReference type="PROSITE" id="PS50088">
    <property type="entry name" value="ANK_REPEAT"/>
    <property type="match status" value="7"/>
</dbReference>
<dbReference type="SUPFAM" id="SSF52129">
    <property type="entry name" value="Caspase-like"/>
    <property type="match status" value="1"/>
</dbReference>
<proteinExistence type="predicted"/>
<reference evidence="4" key="1">
    <citation type="journal article" date="2014" name="Front. Microbiol.">
        <title>High frequency of phylogenetically diverse reductive dehalogenase-homologous genes in deep subseafloor sedimentary metagenomes.</title>
        <authorList>
            <person name="Kawai M."/>
            <person name="Futagami T."/>
            <person name="Toyoda A."/>
            <person name="Takaki Y."/>
            <person name="Nishi S."/>
            <person name="Hori S."/>
            <person name="Arai W."/>
            <person name="Tsubouchi T."/>
            <person name="Morono Y."/>
            <person name="Uchiyama I."/>
            <person name="Ito T."/>
            <person name="Fujiyama A."/>
            <person name="Inagaki F."/>
            <person name="Takami H."/>
        </authorList>
    </citation>
    <scope>NUCLEOTIDE SEQUENCE</scope>
    <source>
        <strain evidence="4">Expedition CK06-06</strain>
    </source>
</reference>
<dbReference type="EMBL" id="BARS01004858">
    <property type="protein sequence ID" value="GAF84190.1"/>
    <property type="molecule type" value="Genomic_DNA"/>
</dbReference>
<evidence type="ECO:0000313" key="4">
    <source>
        <dbReference type="EMBL" id="GAF84190.1"/>
    </source>
</evidence>
<name>X0U6P8_9ZZZZ</name>